<evidence type="ECO:0000313" key="2">
    <source>
        <dbReference type="EMBL" id="NPE24096.1"/>
    </source>
</evidence>
<comment type="caution">
    <text evidence="2">The sequence shown here is derived from an EMBL/GenBank/DDBJ whole genome shotgun (WGS) entry which is preliminary data.</text>
</comment>
<accession>A0ABX2AYN9</accession>
<protein>
    <submittedName>
        <fullName evidence="2">Uncharacterized protein</fullName>
    </submittedName>
</protein>
<feature type="compositionally biased region" description="Gly residues" evidence="1">
    <location>
        <begin position="36"/>
        <end position="55"/>
    </location>
</feature>
<sequence length="69" mass="7197">MKELKGYIAPCINVFEISTEYMMMAGSGPDTETTDPGGGKVPGGPETGTGTGEGPGAKPYTPWENDGEW</sequence>
<feature type="compositionally biased region" description="Low complexity" evidence="1">
    <location>
        <begin position="26"/>
        <end position="35"/>
    </location>
</feature>
<gene>
    <name evidence="2" type="ORF">HPS54_00955</name>
</gene>
<dbReference type="Proteomes" id="UP000820977">
    <property type="component" value="Unassembled WGS sequence"/>
</dbReference>
<reference evidence="2 3" key="1">
    <citation type="submission" date="2020-05" db="EMBL/GenBank/DDBJ databases">
        <title>Distinct polysaccharide utilization as determinants for interspecies competition between intestinal Prevotella spp.</title>
        <authorList>
            <person name="Galvez E.J.C."/>
            <person name="Iljazovic A."/>
            <person name="Strowig T."/>
        </authorList>
    </citation>
    <scope>NUCLEOTIDE SEQUENCE [LARGE SCALE GENOMIC DNA]</scope>
    <source>
        <strain evidence="2 3">PCHR</strain>
    </source>
</reference>
<name>A0ABX2AYN9_9BACT</name>
<evidence type="ECO:0000256" key="1">
    <source>
        <dbReference type="SAM" id="MobiDB-lite"/>
    </source>
</evidence>
<dbReference type="EMBL" id="JABKKJ010000001">
    <property type="protein sequence ID" value="NPE24096.1"/>
    <property type="molecule type" value="Genomic_DNA"/>
</dbReference>
<feature type="region of interest" description="Disordered" evidence="1">
    <location>
        <begin position="25"/>
        <end position="69"/>
    </location>
</feature>
<organism evidence="2 3">
    <name type="scientific">Xylanibacter caecicola</name>
    <dbReference type="NCBI Taxonomy" id="2736294"/>
    <lineage>
        <taxon>Bacteria</taxon>
        <taxon>Pseudomonadati</taxon>
        <taxon>Bacteroidota</taxon>
        <taxon>Bacteroidia</taxon>
        <taxon>Bacteroidales</taxon>
        <taxon>Prevotellaceae</taxon>
        <taxon>Xylanibacter</taxon>
    </lineage>
</organism>
<dbReference type="RefSeq" id="WP_172343620.1">
    <property type="nucleotide sequence ID" value="NZ_CATJFF010000068.1"/>
</dbReference>
<evidence type="ECO:0000313" key="3">
    <source>
        <dbReference type="Proteomes" id="UP000820977"/>
    </source>
</evidence>
<keyword evidence="3" id="KW-1185">Reference proteome</keyword>
<proteinExistence type="predicted"/>